<name>A0A8J1Y435_OWEFU</name>
<sequence length="101" mass="10835">MNTTPPQGWAPSRPYKQDPTAELGRTNVCPGERDVSGPSSAPRPEAALPEARIMGLLAREQDPLLAGPLGIFSAAEEDALLEGPNVLLEDVNIDELLQYID</sequence>
<dbReference type="Proteomes" id="UP000749559">
    <property type="component" value="Unassembled WGS sequence"/>
</dbReference>
<gene>
    <name evidence="1" type="ORF">OFUS_LOCUS13600</name>
</gene>
<dbReference type="AlphaFoldDB" id="A0A8J1Y435"/>
<dbReference type="EMBL" id="CAIIXF020000007">
    <property type="protein sequence ID" value="CAH1787988.1"/>
    <property type="molecule type" value="Genomic_DNA"/>
</dbReference>
<evidence type="ECO:0000313" key="1">
    <source>
        <dbReference type="EMBL" id="CAH1787988.1"/>
    </source>
</evidence>
<organism evidence="1 2">
    <name type="scientific">Owenia fusiformis</name>
    <name type="common">Polychaete worm</name>
    <dbReference type="NCBI Taxonomy" id="6347"/>
    <lineage>
        <taxon>Eukaryota</taxon>
        <taxon>Metazoa</taxon>
        <taxon>Spiralia</taxon>
        <taxon>Lophotrochozoa</taxon>
        <taxon>Annelida</taxon>
        <taxon>Polychaeta</taxon>
        <taxon>Sedentaria</taxon>
        <taxon>Canalipalpata</taxon>
        <taxon>Sabellida</taxon>
        <taxon>Oweniida</taxon>
        <taxon>Oweniidae</taxon>
        <taxon>Owenia</taxon>
    </lineage>
</organism>
<proteinExistence type="predicted"/>
<keyword evidence="2" id="KW-1185">Reference proteome</keyword>
<protein>
    <submittedName>
        <fullName evidence="1">Uncharacterized protein</fullName>
    </submittedName>
</protein>
<comment type="caution">
    <text evidence="1">The sequence shown here is derived from an EMBL/GenBank/DDBJ whole genome shotgun (WGS) entry which is preliminary data.</text>
</comment>
<evidence type="ECO:0000313" key="2">
    <source>
        <dbReference type="Proteomes" id="UP000749559"/>
    </source>
</evidence>
<reference evidence="1" key="1">
    <citation type="submission" date="2022-03" db="EMBL/GenBank/DDBJ databases">
        <authorList>
            <person name="Martin C."/>
        </authorList>
    </citation>
    <scope>NUCLEOTIDE SEQUENCE</scope>
</reference>
<accession>A0A8J1Y435</accession>